<feature type="region of interest" description="Disordered" evidence="1">
    <location>
        <begin position="1"/>
        <end position="26"/>
    </location>
</feature>
<accession>A0A8T3CF71</accession>
<keyword evidence="3" id="KW-1185">Reference proteome</keyword>
<dbReference type="Proteomes" id="UP000829196">
    <property type="component" value="Unassembled WGS sequence"/>
</dbReference>
<reference evidence="2" key="1">
    <citation type="journal article" date="2022" name="Front. Genet.">
        <title>Chromosome-Scale Assembly of the Dendrobium nobile Genome Provides Insights Into the Molecular Mechanism of the Biosynthesis of the Medicinal Active Ingredient of Dendrobium.</title>
        <authorList>
            <person name="Xu Q."/>
            <person name="Niu S.-C."/>
            <person name="Li K.-L."/>
            <person name="Zheng P.-J."/>
            <person name="Zhang X.-J."/>
            <person name="Jia Y."/>
            <person name="Liu Y."/>
            <person name="Niu Y.-X."/>
            <person name="Yu L.-H."/>
            <person name="Chen D.-F."/>
            <person name="Zhang G.-Q."/>
        </authorList>
    </citation>
    <scope>NUCLEOTIDE SEQUENCE</scope>
    <source>
        <tissue evidence="2">Leaf</tissue>
    </source>
</reference>
<comment type="caution">
    <text evidence="2">The sequence shown here is derived from an EMBL/GenBank/DDBJ whole genome shotgun (WGS) entry which is preliminary data.</text>
</comment>
<name>A0A8T3CF71_DENNO</name>
<feature type="compositionally biased region" description="Low complexity" evidence="1">
    <location>
        <begin position="9"/>
        <end position="25"/>
    </location>
</feature>
<dbReference type="AlphaFoldDB" id="A0A8T3CF71"/>
<evidence type="ECO:0008006" key="4">
    <source>
        <dbReference type="Google" id="ProtNLM"/>
    </source>
</evidence>
<proteinExistence type="predicted"/>
<dbReference type="OrthoDB" id="1930494at2759"/>
<dbReference type="EMBL" id="JAGYWB010000001">
    <property type="protein sequence ID" value="KAI0530990.1"/>
    <property type="molecule type" value="Genomic_DNA"/>
</dbReference>
<protein>
    <recommendedName>
        <fullName evidence="4">Reverse transcriptase Ty1/copia-type domain-containing protein</fullName>
    </recommendedName>
</protein>
<sequence length="139" mass="15352">MLVTPSPPTSTTSIPTVSPLTISPPRQHPKLTRLKTGHLKPKTILDLSVTLSPDFTPTTFNQANKYAVWRTAMSNELNGLLQQQTWTLVPPPADAPILGCRWTYKTKLDPAGHPLTHKARLVSQGSTQEHGVNYHENLI</sequence>
<evidence type="ECO:0000313" key="2">
    <source>
        <dbReference type="EMBL" id="KAI0530990.1"/>
    </source>
</evidence>
<gene>
    <name evidence="2" type="ORF">KFK09_000539</name>
</gene>
<evidence type="ECO:0000313" key="3">
    <source>
        <dbReference type="Proteomes" id="UP000829196"/>
    </source>
</evidence>
<evidence type="ECO:0000256" key="1">
    <source>
        <dbReference type="SAM" id="MobiDB-lite"/>
    </source>
</evidence>
<organism evidence="2 3">
    <name type="scientific">Dendrobium nobile</name>
    <name type="common">Orchid</name>
    <dbReference type="NCBI Taxonomy" id="94219"/>
    <lineage>
        <taxon>Eukaryota</taxon>
        <taxon>Viridiplantae</taxon>
        <taxon>Streptophyta</taxon>
        <taxon>Embryophyta</taxon>
        <taxon>Tracheophyta</taxon>
        <taxon>Spermatophyta</taxon>
        <taxon>Magnoliopsida</taxon>
        <taxon>Liliopsida</taxon>
        <taxon>Asparagales</taxon>
        <taxon>Orchidaceae</taxon>
        <taxon>Epidendroideae</taxon>
        <taxon>Malaxideae</taxon>
        <taxon>Dendrobiinae</taxon>
        <taxon>Dendrobium</taxon>
    </lineage>
</organism>